<comment type="caution">
    <text evidence="2">The sequence shown here is derived from an EMBL/GenBank/DDBJ whole genome shotgun (WGS) entry which is preliminary data.</text>
</comment>
<reference evidence="2" key="1">
    <citation type="submission" date="2023-07" db="EMBL/GenBank/DDBJ databases">
        <title>draft genome sequence of fig (Ficus carica).</title>
        <authorList>
            <person name="Takahashi T."/>
            <person name="Nishimura K."/>
        </authorList>
    </citation>
    <scope>NUCLEOTIDE SEQUENCE</scope>
</reference>
<gene>
    <name evidence="2" type="ORF">TIFTF001_021888</name>
</gene>
<dbReference type="EMBL" id="BTGU01000043">
    <property type="protein sequence ID" value="GMN52748.1"/>
    <property type="molecule type" value="Genomic_DNA"/>
</dbReference>
<keyword evidence="1" id="KW-0175">Coiled coil</keyword>
<dbReference type="AlphaFoldDB" id="A0AA88DB60"/>
<evidence type="ECO:0000313" key="3">
    <source>
        <dbReference type="Proteomes" id="UP001187192"/>
    </source>
</evidence>
<keyword evidence="3" id="KW-1185">Reference proteome</keyword>
<evidence type="ECO:0000256" key="1">
    <source>
        <dbReference type="SAM" id="Coils"/>
    </source>
</evidence>
<evidence type="ECO:0000313" key="2">
    <source>
        <dbReference type="EMBL" id="GMN52748.1"/>
    </source>
</evidence>
<accession>A0AA88DB60</accession>
<sequence length="415" mass="46374">MKTAPSSIGSYYFQGYQGTFNAGCPDYDKNYKHLWSFAVGRWLHGQLNYDHVPFSERVPINFRRGLAKYNWFSLSSMSDYSHDLPRSMRPGEVTVAAYMPDPVVHYLARRVNITAKVTTTSERSEVPRGVSVSSTRGLQFDSSSLGAWGSKIADENLEENRAWLSRDRMGVNDQATKTGLPGFSKSSPKRVTTLRAARVARCLLLLVDPLLTSCGSGTAKRKIAAVCRAYCSWEVGRLQVLRSPYCSHRCQTDQEEVLGAKGGRNKVVCFAFSGNAAARGYFNRMEEVASFAVEVKKWKEVDKAAFEKAKKAEESSAKADDARRKVEEARKKAEDDLSIARSEHFRYFQEEGMRDMKSSFAMSNPTVTGTDWSFMLEISGETVAEEDGAATRGAEEREVIRDVQVTEDVVVIDES</sequence>
<organism evidence="2 3">
    <name type="scientific">Ficus carica</name>
    <name type="common">Common fig</name>
    <dbReference type="NCBI Taxonomy" id="3494"/>
    <lineage>
        <taxon>Eukaryota</taxon>
        <taxon>Viridiplantae</taxon>
        <taxon>Streptophyta</taxon>
        <taxon>Embryophyta</taxon>
        <taxon>Tracheophyta</taxon>
        <taxon>Spermatophyta</taxon>
        <taxon>Magnoliopsida</taxon>
        <taxon>eudicotyledons</taxon>
        <taxon>Gunneridae</taxon>
        <taxon>Pentapetalae</taxon>
        <taxon>rosids</taxon>
        <taxon>fabids</taxon>
        <taxon>Rosales</taxon>
        <taxon>Moraceae</taxon>
        <taxon>Ficeae</taxon>
        <taxon>Ficus</taxon>
    </lineage>
</organism>
<feature type="coiled-coil region" evidence="1">
    <location>
        <begin position="309"/>
        <end position="343"/>
    </location>
</feature>
<name>A0AA88DB60_FICCA</name>
<proteinExistence type="predicted"/>
<dbReference type="Proteomes" id="UP001187192">
    <property type="component" value="Unassembled WGS sequence"/>
</dbReference>
<protein>
    <submittedName>
        <fullName evidence="2">Uncharacterized protein</fullName>
    </submittedName>
</protein>